<comment type="caution">
    <text evidence="6">The sequence shown here is derived from an EMBL/GenBank/DDBJ whole genome shotgun (WGS) entry which is preliminary data.</text>
</comment>
<dbReference type="InterPro" id="IPR008991">
    <property type="entry name" value="Translation_prot_SH3-like_sf"/>
</dbReference>
<evidence type="ECO:0000313" key="7">
    <source>
        <dbReference type="Proteomes" id="UP000662703"/>
    </source>
</evidence>
<reference evidence="6 7" key="1">
    <citation type="submission" date="2012-09" db="EMBL/GenBank/DDBJ databases">
        <title>Genome Sequence of alkane-degrading Bacterium Alcanivorax sp. 521-1.</title>
        <authorList>
            <person name="Lai Q."/>
            <person name="Shao Z."/>
        </authorList>
    </citation>
    <scope>NUCLEOTIDE SEQUENCE [LARGE SCALE GENOMIC DNA]</scope>
    <source>
        <strain evidence="6 7">521-1</strain>
    </source>
</reference>
<evidence type="ECO:0000256" key="2">
    <source>
        <dbReference type="ARBA" id="ARBA00023015"/>
    </source>
</evidence>
<keyword evidence="1 4" id="KW-0889">Transcription antitermination</keyword>
<dbReference type="HAMAP" id="MF_00951">
    <property type="entry name" value="RfaH"/>
    <property type="match status" value="1"/>
</dbReference>
<dbReference type="NCBIfam" id="NF006534">
    <property type="entry name" value="PRK09014.1"/>
    <property type="match status" value="1"/>
</dbReference>
<keyword evidence="4" id="KW-0238">DNA-binding</keyword>
<evidence type="ECO:0000259" key="5">
    <source>
        <dbReference type="SMART" id="SM00738"/>
    </source>
</evidence>
<sequence>MNDTAWYVVQCRANQNFRAQENLENQGFTCFQPRLRVEKLHAGRRTHRTEPLFPGYLFIRFEEYGPSWHTVRSTRGVNKLVAFGERPARVPASVVEALMQSSQARERGEDAEPAIRPGDRLRIERGPFANLEATFHGYKGEERAIVLLDMLHKQHRLNLALKDVRPLAAHA</sequence>
<dbReference type="RefSeq" id="WP_194864663.1">
    <property type="nucleotide sequence ID" value="NZ_ARXX01000016.1"/>
</dbReference>
<comment type="subunit">
    <text evidence="4">Interacts with both the nontemplate DNA and the RNA polymerase (RNAP).</text>
</comment>
<dbReference type="InterPro" id="IPR010215">
    <property type="entry name" value="Transcription_antiterm_RfaH"/>
</dbReference>
<keyword evidence="2 4" id="KW-0805">Transcription regulation</keyword>
<gene>
    <name evidence="4" type="primary">rfaH</name>
    <name evidence="6" type="ORF">Y5W_01385</name>
</gene>
<organism evidence="6 7">
    <name type="scientific">Alloalcanivorax profundimaris</name>
    <dbReference type="NCBI Taxonomy" id="2735259"/>
    <lineage>
        <taxon>Bacteria</taxon>
        <taxon>Pseudomonadati</taxon>
        <taxon>Pseudomonadota</taxon>
        <taxon>Gammaproteobacteria</taxon>
        <taxon>Oceanospirillales</taxon>
        <taxon>Alcanivoracaceae</taxon>
        <taxon>Alloalcanivorax</taxon>
    </lineage>
</organism>
<proteinExistence type="inferred from homology"/>
<dbReference type="Proteomes" id="UP000662703">
    <property type="component" value="Unassembled WGS sequence"/>
</dbReference>
<evidence type="ECO:0000256" key="3">
    <source>
        <dbReference type="ARBA" id="ARBA00023163"/>
    </source>
</evidence>
<dbReference type="InterPro" id="IPR036735">
    <property type="entry name" value="NGN_dom_sf"/>
</dbReference>
<protein>
    <recommendedName>
        <fullName evidence="4">Transcription antitermination protein RfaH</fullName>
    </recommendedName>
</protein>
<keyword evidence="3 4" id="KW-0804">Transcription</keyword>
<dbReference type="CDD" id="cd09892">
    <property type="entry name" value="NGN_SP_RfaH"/>
    <property type="match status" value="1"/>
</dbReference>
<dbReference type="InterPro" id="IPR043425">
    <property type="entry name" value="NusG-like"/>
</dbReference>
<dbReference type="PANTHER" id="PTHR30265">
    <property type="entry name" value="RHO-INTERACTING TRANSCRIPTION TERMINATION FACTOR NUSG"/>
    <property type="match status" value="1"/>
</dbReference>
<accession>A0ABS0ARJ3</accession>
<dbReference type="NCBIfam" id="TIGR01955">
    <property type="entry name" value="RfaH"/>
    <property type="match status" value="1"/>
</dbReference>
<evidence type="ECO:0000256" key="4">
    <source>
        <dbReference type="HAMAP-Rule" id="MF_00951"/>
    </source>
</evidence>
<keyword evidence="7" id="KW-1185">Reference proteome</keyword>
<dbReference type="Gene3D" id="3.30.70.940">
    <property type="entry name" value="NusG, N-terminal domain"/>
    <property type="match status" value="1"/>
</dbReference>
<comment type="function">
    <text evidence="4">Enhances distal genes transcription elongation in a specialized subset of operons that encode extracytoplasmic components.</text>
</comment>
<dbReference type="EMBL" id="ARXX01000016">
    <property type="protein sequence ID" value="MBF5056091.1"/>
    <property type="molecule type" value="Genomic_DNA"/>
</dbReference>
<dbReference type="SUPFAM" id="SSF82679">
    <property type="entry name" value="N-utilization substance G protein NusG, N-terminal domain"/>
    <property type="match status" value="1"/>
</dbReference>
<feature type="domain" description="NusG-like N-terminal" evidence="5">
    <location>
        <begin position="3"/>
        <end position="102"/>
    </location>
</feature>
<dbReference type="SMART" id="SM00738">
    <property type="entry name" value="NGN"/>
    <property type="match status" value="1"/>
</dbReference>
<dbReference type="Pfam" id="PF02357">
    <property type="entry name" value="NusG"/>
    <property type="match status" value="1"/>
</dbReference>
<dbReference type="PANTHER" id="PTHR30265:SF7">
    <property type="entry name" value="TRANSCRIPTION ANTITERMINATION PROTEIN RFAH"/>
    <property type="match status" value="1"/>
</dbReference>
<comment type="similarity">
    <text evidence="4">Belongs to the RfaH family.</text>
</comment>
<dbReference type="InterPro" id="IPR006645">
    <property type="entry name" value="NGN-like_dom"/>
</dbReference>
<dbReference type="SUPFAM" id="SSF50104">
    <property type="entry name" value="Translation proteins SH3-like domain"/>
    <property type="match status" value="1"/>
</dbReference>
<name>A0ABS0ARJ3_9GAMM</name>
<evidence type="ECO:0000256" key="1">
    <source>
        <dbReference type="ARBA" id="ARBA00022814"/>
    </source>
</evidence>
<evidence type="ECO:0000313" key="6">
    <source>
        <dbReference type="EMBL" id="MBF5056091.1"/>
    </source>
</evidence>